<keyword evidence="2" id="KW-1185">Reference proteome</keyword>
<evidence type="ECO:0000313" key="2">
    <source>
        <dbReference type="Proteomes" id="UP000037836"/>
    </source>
</evidence>
<dbReference type="Proteomes" id="UP000037836">
    <property type="component" value="Unassembled WGS sequence"/>
</dbReference>
<sequence length="41" mass="4420">MGKILTQGVTDVSSWVNKLYGQAFAAIYVLPGAQVSLHIDQ</sequence>
<protein>
    <submittedName>
        <fullName evidence="1">Uncharacterized protein</fullName>
    </submittedName>
</protein>
<comment type="caution">
    <text evidence="1">The sequence shown here is derived from an EMBL/GenBank/DDBJ whole genome shotgun (WGS) entry which is preliminary data.</text>
</comment>
<organism evidence="1 2">
    <name type="scientific">Pseudomonas savastanoi pv. glycinea</name>
    <name type="common">Pseudomonas syringae pv. glycinea</name>
    <dbReference type="NCBI Taxonomy" id="318"/>
    <lineage>
        <taxon>Bacteria</taxon>
        <taxon>Pseudomonadati</taxon>
        <taxon>Pseudomonadota</taxon>
        <taxon>Gammaproteobacteria</taxon>
        <taxon>Pseudomonadales</taxon>
        <taxon>Pseudomonadaceae</taxon>
        <taxon>Pseudomonas</taxon>
    </lineage>
</organism>
<dbReference type="EMBL" id="LGLO01000042">
    <property type="protein sequence ID" value="KPC45327.1"/>
    <property type="molecule type" value="Genomic_DNA"/>
</dbReference>
<reference evidence="1 2" key="2">
    <citation type="submission" date="2015-10" db="EMBL/GenBank/DDBJ databases">
        <title>Comparative genomics and high-throughput reverse genetic screens identify a new phytobacterial MAMP and an Arabidopsis receptor required for immune elicitation.</title>
        <authorList>
            <person name="Mott G.A."/>
            <person name="Thakur S."/>
            <person name="Wang P.W."/>
            <person name="Desveaux D."/>
            <person name="Guttman D.S."/>
        </authorList>
    </citation>
    <scope>NUCLEOTIDE SEQUENCE [LARGE SCALE GENOMIC DNA]</scope>
    <source>
        <strain evidence="1 2">BR1</strain>
    </source>
</reference>
<name>A0ABR5LF19_PSESG</name>
<accession>A0ABR5LF19</accession>
<evidence type="ECO:0000313" key="1">
    <source>
        <dbReference type="EMBL" id="KPC45327.1"/>
    </source>
</evidence>
<gene>
    <name evidence="1" type="ORF">AC496_0792</name>
</gene>
<reference evidence="1 2" key="1">
    <citation type="submission" date="2015-07" db="EMBL/GenBank/DDBJ databases">
        <authorList>
            <person name="O'Brien H.E."/>
            <person name="Thakur S."/>
            <person name="Gong Y."/>
            <person name="Wang P.W."/>
            <person name="Guttman D.S."/>
        </authorList>
    </citation>
    <scope>NUCLEOTIDE SEQUENCE [LARGE SCALE GENOMIC DNA]</scope>
    <source>
        <strain evidence="1 2">BR1</strain>
    </source>
</reference>
<proteinExistence type="predicted"/>